<evidence type="ECO:0000313" key="4">
    <source>
        <dbReference type="WBParaSite" id="SCUD_0000139101-mRNA-1"/>
    </source>
</evidence>
<keyword evidence="3" id="KW-1185">Reference proteome</keyword>
<feature type="transmembrane region" description="Helical" evidence="1">
    <location>
        <begin position="9"/>
        <end position="28"/>
    </location>
</feature>
<name>A0A183JFC4_9TREM</name>
<proteinExistence type="predicted"/>
<sequence length="37" mass="4461">MTKEMKLKFIFQIIINSVFSVFTVFIISRSLMCRFKL</sequence>
<keyword evidence="1" id="KW-0472">Membrane</keyword>
<accession>A0A183JFC4</accession>
<organism evidence="4">
    <name type="scientific">Schistosoma curassoni</name>
    <dbReference type="NCBI Taxonomy" id="6186"/>
    <lineage>
        <taxon>Eukaryota</taxon>
        <taxon>Metazoa</taxon>
        <taxon>Spiralia</taxon>
        <taxon>Lophotrochozoa</taxon>
        <taxon>Platyhelminthes</taxon>
        <taxon>Trematoda</taxon>
        <taxon>Digenea</taxon>
        <taxon>Strigeidida</taxon>
        <taxon>Schistosomatoidea</taxon>
        <taxon>Schistosomatidae</taxon>
        <taxon>Schistosoma</taxon>
    </lineage>
</organism>
<dbReference type="WBParaSite" id="SCUD_0000139101-mRNA-1">
    <property type="protein sequence ID" value="SCUD_0000139101-mRNA-1"/>
    <property type="gene ID" value="SCUD_0000139101"/>
</dbReference>
<reference evidence="4" key="1">
    <citation type="submission" date="2016-06" db="UniProtKB">
        <authorList>
            <consortium name="WormBaseParasite"/>
        </authorList>
    </citation>
    <scope>IDENTIFICATION</scope>
</reference>
<evidence type="ECO:0000313" key="3">
    <source>
        <dbReference type="Proteomes" id="UP000279833"/>
    </source>
</evidence>
<dbReference type="EMBL" id="UZAK01001109">
    <property type="protein sequence ID" value="VDO67370.1"/>
    <property type="molecule type" value="Genomic_DNA"/>
</dbReference>
<dbReference type="AlphaFoldDB" id="A0A183JFC4"/>
<evidence type="ECO:0000256" key="1">
    <source>
        <dbReference type="SAM" id="Phobius"/>
    </source>
</evidence>
<keyword evidence="1" id="KW-0812">Transmembrane</keyword>
<dbReference type="Proteomes" id="UP000279833">
    <property type="component" value="Unassembled WGS sequence"/>
</dbReference>
<protein>
    <submittedName>
        <fullName evidence="4">DUF4044 domain-containing protein</fullName>
    </submittedName>
</protein>
<reference evidence="2 3" key="2">
    <citation type="submission" date="2018-11" db="EMBL/GenBank/DDBJ databases">
        <authorList>
            <consortium name="Pathogen Informatics"/>
        </authorList>
    </citation>
    <scope>NUCLEOTIDE SEQUENCE [LARGE SCALE GENOMIC DNA]</scope>
    <source>
        <strain evidence="2">Dakar</strain>
        <strain evidence="3">Dakar, Senegal</strain>
    </source>
</reference>
<keyword evidence="1" id="KW-1133">Transmembrane helix</keyword>
<evidence type="ECO:0000313" key="2">
    <source>
        <dbReference type="EMBL" id="VDO67370.1"/>
    </source>
</evidence>
<gene>
    <name evidence="2" type="ORF">SCUD_LOCUS1392</name>
</gene>